<evidence type="ECO:0000256" key="2">
    <source>
        <dbReference type="ARBA" id="ARBA00005642"/>
    </source>
</evidence>
<comment type="caution">
    <text evidence="8">The sequence shown here is derived from an EMBL/GenBank/DDBJ whole genome shotgun (WGS) entry which is preliminary data.</text>
</comment>
<dbReference type="HAMAP" id="MF_01080">
    <property type="entry name" value="TruB_bact"/>
    <property type="match status" value="1"/>
</dbReference>
<reference evidence="8" key="1">
    <citation type="journal article" date="2021" name="PeerJ">
        <title>Extensive microbial diversity within the chicken gut microbiome revealed by metagenomics and culture.</title>
        <authorList>
            <person name="Gilroy R."/>
            <person name="Ravi A."/>
            <person name="Getino M."/>
            <person name="Pursley I."/>
            <person name="Horton D.L."/>
            <person name="Alikhan N.F."/>
            <person name="Baker D."/>
            <person name="Gharbi K."/>
            <person name="Hall N."/>
            <person name="Watson M."/>
            <person name="Adriaenssens E.M."/>
            <person name="Foster-Nyarko E."/>
            <person name="Jarju S."/>
            <person name="Secka A."/>
            <person name="Antonio M."/>
            <person name="Oren A."/>
            <person name="Chaudhuri R.R."/>
            <person name="La Ragione R."/>
            <person name="Hildebrand F."/>
            <person name="Pallen M.J."/>
        </authorList>
    </citation>
    <scope>NUCLEOTIDE SEQUENCE</scope>
    <source>
        <strain evidence="8">ChiHejej3B27-2180</strain>
    </source>
</reference>
<keyword evidence="3 5" id="KW-0819">tRNA processing</keyword>
<dbReference type="Gene3D" id="3.30.2350.10">
    <property type="entry name" value="Pseudouridine synthase"/>
    <property type="match status" value="1"/>
</dbReference>
<dbReference type="CDD" id="cd02573">
    <property type="entry name" value="PseudoU_synth_EcTruB"/>
    <property type="match status" value="1"/>
</dbReference>
<dbReference type="Pfam" id="PF01509">
    <property type="entry name" value="TruB_N"/>
    <property type="match status" value="1"/>
</dbReference>
<comment type="similarity">
    <text evidence="2 5">Belongs to the pseudouridine synthase TruB family. Type 1 subfamily.</text>
</comment>
<evidence type="ECO:0000256" key="3">
    <source>
        <dbReference type="ARBA" id="ARBA00022694"/>
    </source>
</evidence>
<dbReference type="Proteomes" id="UP000886878">
    <property type="component" value="Unassembled WGS sequence"/>
</dbReference>
<dbReference type="Pfam" id="PF16198">
    <property type="entry name" value="TruB_C_2"/>
    <property type="match status" value="1"/>
</dbReference>
<evidence type="ECO:0000256" key="4">
    <source>
        <dbReference type="ARBA" id="ARBA00023235"/>
    </source>
</evidence>
<comment type="function">
    <text evidence="5">Responsible for synthesis of pseudouridine from uracil-55 in the psi GC loop of transfer RNAs.</text>
</comment>
<feature type="domain" description="tRNA pseudouridylate synthase B C-terminal" evidence="7">
    <location>
        <begin position="179"/>
        <end position="237"/>
    </location>
</feature>
<dbReference type="InterPro" id="IPR020103">
    <property type="entry name" value="PsdUridine_synth_cat_dom_sf"/>
</dbReference>
<gene>
    <name evidence="5 8" type="primary">truB</name>
    <name evidence="8" type="ORF">H9876_01710</name>
</gene>
<dbReference type="NCBIfam" id="TIGR00431">
    <property type="entry name" value="TruB"/>
    <property type="match status" value="1"/>
</dbReference>
<comment type="catalytic activity">
    <reaction evidence="1 5">
        <text>uridine(55) in tRNA = pseudouridine(55) in tRNA</text>
        <dbReference type="Rhea" id="RHEA:42532"/>
        <dbReference type="Rhea" id="RHEA-COMP:10101"/>
        <dbReference type="Rhea" id="RHEA-COMP:10102"/>
        <dbReference type="ChEBI" id="CHEBI:65314"/>
        <dbReference type="ChEBI" id="CHEBI:65315"/>
        <dbReference type="EC" id="5.4.99.25"/>
    </reaction>
</comment>
<dbReference type="SUPFAM" id="SSF55120">
    <property type="entry name" value="Pseudouridine synthase"/>
    <property type="match status" value="1"/>
</dbReference>
<name>A0A9D1QPY2_9LACO</name>
<evidence type="ECO:0000259" key="7">
    <source>
        <dbReference type="Pfam" id="PF16198"/>
    </source>
</evidence>
<dbReference type="GO" id="GO:0003723">
    <property type="term" value="F:RNA binding"/>
    <property type="evidence" value="ECO:0007669"/>
    <property type="project" value="InterPro"/>
</dbReference>
<organism evidence="8 9">
    <name type="scientific">Candidatus Limosilactobacillus merdipullorum</name>
    <dbReference type="NCBI Taxonomy" id="2838653"/>
    <lineage>
        <taxon>Bacteria</taxon>
        <taxon>Bacillati</taxon>
        <taxon>Bacillota</taxon>
        <taxon>Bacilli</taxon>
        <taxon>Lactobacillales</taxon>
        <taxon>Lactobacillaceae</taxon>
        <taxon>Limosilactobacillus</taxon>
    </lineage>
</organism>
<sequence length="305" mass="34151">MDGIIALYKDRGMTSFACVSRLRHVLHEKRIGHAGTLDPGVDGVLPICVGKATKVVNFLHEQPKTYVGELLVGTATESEDLDGKVIAHQDVDAAISDEQIKAAMKKLTGQITQVPPMYSAVRVNGKHLYEYARAHQEVDRPKRQVTIYQFDLVSTNYEDDQHQQRIRFKVKCSKGTYVRTLAVDLAKLIGYPGVMSSLTRVASGGFTIDQTVSLHDIDDLVANQLIGEYLLPIETVFEDWPQVKLSKEQWQAVKNGGWLTTKELPTDAERIALFFGGRLKALYYRADDEHYKPLKMISVSEEDAS</sequence>
<dbReference type="EC" id="5.4.99.25" evidence="5"/>
<dbReference type="InterPro" id="IPR014780">
    <property type="entry name" value="tRNA_psdUridine_synth_TruB"/>
</dbReference>
<accession>A0A9D1QPY2</accession>
<proteinExistence type="inferred from homology"/>
<dbReference type="AlphaFoldDB" id="A0A9D1QPY2"/>
<dbReference type="EMBL" id="DXGK01000031">
    <property type="protein sequence ID" value="HIW70087.1"/>
    <property type="molecule type" value="Genomic_DNA"/>
</dbReference>
<feature type="domain" description="Pseudouridine synthase II N-terminal" evidence="6">
    <location>
        <begin position="23"/>
        <end position="178"/>
    </location>
</feature>
<feature type="active site" description="Nucleophile" evidence="5">
    <location>
        <position position="38"/>
    </location>
</feature>
<dbReference type="PANTHER" id="PTHR13767:SF2">
    <property type="entry name" value="PSEUDOURIDYLATE SYNTHASE TRUB1"/>
    <property type="match status" value="1"/>
</dbReference>
<evidence type="ECO:0000313" key="9">
    <source>
        <dbReference type="Proteomes" id="UP000886878"/>
    </source>
</evidence>
<dbReference type="FunFam" id="3.30.2350.10:FF:000011">
    <property type="entry name" value="tRNA pseudouridine synthase B"/>
    <property type="match status" value="1"/>
</dbReference>
<dbReference type="GO" id="GO:0160148">
    <property type="term" value="F:tRNA pseudouridine(55) synthase activity"/>
    <property type="evidence" value="ECO:0007669"/>
    <property type="project" value="UniProtKB-EC"/>
</dbReference>
<dbReference type="InterPro" id="IPR032819">
    <property type="entry name" value="TruB_C"/>
</dbReference>
<keyword evidence="4 5" id="KW-0413">Isomerase</keyword>
<evidence type="ECO:0000256" key="5">
    <source>
        <dbReference type="HAMAP-Rule" id="MF_01080"/>
    </source>
</evidence>
<protein>
    <recommendedName>
        <fullName evidence="5">tRNA pseudouridine synthase B</fullName>
        <ecNumber evidence="5">5.4.99.25</ecNumber>
    </recommendedName>
    <alternativeName>
        <fullName evidence="5">tRNA pseudouridine(55) synthase</fullName>
        <shortName evidence="5">Psi55 synthase</shortName>
    </alternativeName>
    <alternativeName>
        <fullName evidence="5">tRNA pseudouridylate synthase</fullName>
    </alternativeName>
    <alternativeName>
        <fullName evidence="5">tRNA-uridine isomerase</fullName>
    </alternativeName>
</protein>
<reference evidence="8" key="2">
    <citation type="submission" date="2021-04" db="EMBL/GenBank/DDBJ databases">
        <authorList>
            <person name="Gilroy R."/>
        </authorList>
    </citation>
    <scope>NUCLEOTIDE SEQUENCE</scope>
    <source>
        <strain evidence="8">ChiHejej3B27-2180</strain>
    </source>
</reference>
<dbReference type="GO" id="GO:0031119">
    <property type="term" value="P:tRNA pseudouridine synthesis"/>
    <property type="evidence" value="ECO:0007669"/>
    <property type="project" value="UniProtKB-UniRule"/>
</dbReference>
<evidence type="ECO:0000256" key="1">
    <source>
        <dbReference type="ARBA" id="ARBA00000385"/>
    </source>
</evidence>
<evidence type="ECO:0000259" key="6">
    <source>
        <dbReference type="Pfam" id="PF01509"/>
    </source>
</evidence>
<dbReference type="InterPro" id="IPR002501">
    <property type="entry name" value="PsdUridine_synth_N"/>
</dbReference>
<dbReference type="PANTHER" id="PTHR13767">
    <property type="entry name" value="TRNA-PSEUDOURIDINE SYNTHASE"/>
    <property type="match status" value="1"/>
</dbReference>
<dbReference type="GO" id="GO:1990481">
    <property type="term" value="P:mRNA pseudouridine synthesis"/>
    <property type="evidence" value="ECO:0007669"/>
    <property type="project" value="TreeGrafter"/>
</dbReference>
<evidence type="ECO:0000313" key="8">
    <source>
        <dbReference type="EMBL" id="HIW70087.1"/>
    </source>
</evidence>